<evidence type="ECO:0000313" key="2">
    <source>
        <dbReference type="Proteomes" id="UP000001955"/>
    </source>
</evidence>
<protein>
    <submittedName>
        <fullName evidence="1">Uncharacterized protein</fullName>
    </submittedName>
</protein>
<dbReference type="HOGENOM" id="CLU_3316917_0_0_6"/>
<reference evidence="1 2" key="1">
    <citation type="journal article" date="2012" name="J. Bacteriol.">
        <title>Complete genome sequence of the B12-producing Shimwellia blattae strain DSM 4481, isolated from a cockroach.</title>
        <authorList>
            <person name="Brzuszkiewicz E."/>
            <person name="Waschkowitz T."/>
            <person name="Wiezer A."/>
            <person name="Daniel R."/>
        </authorList>
    </citation>
    <scope>NUCLEOTIDE SEQUENCE [LARGE SCALE GENOMIC DNA]</scope>
    <source>
        <strain evidence="2">ATCC 29907 / DSM 4481 / JCM 1650 / NBRC 105725 / CDC 9005-74</strain>
    </source>
</reference>
<dbReference type="Proteomes" id="UP000001955">
    <property type="component" value="Chromosome"/>
</dbReference>
<accession>I2B680</accession>
<keyword evidence="2" id="KW-1185">Reference proteome</keyword>
<dbReference type="KEGG" id="ebt:EBL_c09190"/>
<dbReference type="EMBL" id="CP001560">
    <property type="protein sequence ID" value="AFJ46034.1"/>
    <property type="molecule type" value="Genomic_DNA"/>
</dbReference>
<name>I2B680_SHIBC</name>
<organism evidence="1 2">
    <name type="scientific">Shimwellia blattae (strain ATCC 29907 / DSM 4481 / JCM 1650 / NBRC 105725 / CDC 9005-74)</name>
    <name type="common">Escherichia blattae</name>
    <dbReference type="NCBI Taxonomy" id="630626"/>
    <lineage>
        <taxon>Bacteria</taxon>
        <taxon>Pseudomonadati</taxon>
        <taxon>Pseudomonadota</taxon>
        <taxon>Gammaproteobacteria</taxon>
        <taxon>Enterobacterales</taxon>
        <taxon>Enterobacteriaceae</taxon>
        <taxon>Shimwellia</taxon>
    </lineage>
</organism>
<proteinExistence type="predicted"/>
<dbReference type="AlphaFoldDB" id="I2B680"/>
<dbReference type="STRING" id="630626.EBL_c09190"/>
<sequence>MLNKNLTLVERKEPEIYSIHQATNQPLKLQNTLLHVIYY</sequence>
<gene>
    <name evidence="1" type="ordered locus">EBL_c09190</name>
</gene>
<evidence type="ECO:0000313" key="1">
    <source>
        <dbReference type="EMBL" id="AFJ46034.1"/>
    </source>
</evidence>